<reference evidence="7" key="1">
    <citation type="submission" date="2023-07" db="EMBL/GenBank/DDBJ databases">
        <title>30 novel species of actinomycetes from the DSMZ collection.</title>
        <authorList>
            <person name="Nouioui I."/>
        </authorList>
    </citation>
    <scope>NUCLEOTIDE SEQUENCE [LARGE SCALE GENOMIC DNA]</scope>
    <source>
        <strain evidence="7">DSM 41640</strain>
    </source>
</reference>
<dbReference type="Proteomes" id="UP001183824">
    <property type="component" value="Unassembled WGS sequence"/>
</dbReference>
<protein>
    <recommendedName>
        <fullName evidence="5">Orc1-like AAA ATPase domain-containing protein</fullName>
    </recommendedName>
</protein>
<feature type="repeat" description="WD" evidence="3">
    <location>
        <begin position="1170"/>
        <end position="1213"/>
    </location>
</feature>
<dbReference type="SMART" id="SM00320">
    <property type="entry name" value="WD40"/>
    <property type="match status" value="5"/>
</dbReference>
<dbReference type="Gene3D" id="3.40.50.300">
    <property type="entry name" value="P-loop containing nucleotide triphosphate hydrolases"/>
    <property type="match status" value="1"/>
</dbReference>
<dbReference type="PROSITE" id="PS50082">
    <property type="entry name" value="WD_REPEATS_2"/>
    <property type="match status" value="2"/>
</dbReference>
<evidence type="ECO:0000259" key="5">
    <source>
        <dbReference type="Pfam" id="PF13191"/>
    </source>
</evidence>
<evidence type="ECO:0000256" key="1">
    <source>
        <dbReference type="ARBA" id="ARBA00022574"/>
    </source>
</evidence>
<evidence type="ECO:0000313" key="6">
    <source>
        <dbReference type="EMBL" id="MDT0482604.1"/>
    </source>
</evidence>
<feature type="compositionally biased region" description="Basic and acidic residues" evidence="4">
    <location>
        <begin position="424"/>
        <end position="452"/>
    </location>
</feature>
<evidence type="ECO:0000256" key="3">
    <source>
        <dbReference type="PROSITE-ProRule" id="PRU00221"/>
    </source>
</evidence>
<keyword evidence="1 3" id="KW-0853">WD repeat</keyword>
<name>A0ABU2VBI3_9ACTN</name>
<sequence>MVNALVVGMSYSAGGRKAVEGVTPVALRPLPSAPGIAAELTAALGSHPGVSLTAGSPRMDLSHDDLQREWRDAYEACARTGSALIVQFLGHGISGSTANSLFLAATNTDPERPAWTAADVDQWLKQVESTDGGPPVLFLLDVCGSGRAPMQQWLHGLSADRRRAWVIAACADDSKAYGARFSRATGSVLTRLKAGWLDLSPAMRHVPVETFAREIDRELARLLAAEDKPPQRVLRTAHAEADGPVPPFFENPGYRETPAGRYRQQMENGLWQFASAADPALDVVHFVSRASGAPHQQNVTRRCFFTGRRPQLRRLKEWLEDDQAARLMVVTGSPGSGKSALLGVLTCLAHEQLEEVSGSIRDRVPRHLRVERRSMVAAVHARQRDPAAVLASIAEQLGLGQAPLRGWSADEVLTRLRGAVADRDRVRKAAEERREEAEKNAAEHPDKSKESDPYEPIEVPPPLPPAVVIVDALDEASLDKELLSTVLLPLATASSDRGDGAPVCKVVVGVRPWWDRFPELSGDPRKASPHARMSVINLDKTSGPKRTKELSNYLADLLEQAPAYTGPGSTEARLELAQAVAQRLTTVRHRGGFLLASLFAHYLTEHDGSLTVEEAVRRVPEDLPGMLDLHLGVLTRQRSTIRSVLSALAHGLGEGMPLEVIHAVAGRLTADADEVPNLDDTRDAIEAASFYIRSAIDIDGRRLYRFFHQSLADHLAPASSDRRAVWHAVLGTVSGRDAAGEPAWDLALPYVQRHAAQHAAAAGQLDGLLKSAAFLVHSDPTALRARLRDTRSLRARHIAEIIAPALSPQDDPWIRWEWLRHNAVVWNEDWLVRALDALRGTNNHSPAPLTLQWGSRTRALKDTRRFAEQAELATASDGPVAVTTHADGHVWIRDALDGASLAVQKAGSGKRRPVFAVGVVGEATLMAISSGKRSLRLWNLNTNDNIQWLTLPNKPVAVAVGTVGGHPVVAACGKQDITVFSLPPSLSGEDLRVTTFPTAAASPYTAIAIADLDGTPTVLAGTVGGTLELWNADGTGHRSWKMHTASVRKVLPSRKRSGRHIVTCADDGIRVLSLDDGRIRELTATLGSDQPVALLDLNGEEHVATTSDGQVEIRSVVDGTRHSQRHPYPEGTRIRALGSDGSRLLALAESRDFEAEVLNRLDTAGRLAQWDGHDSRVVSVALTSHRGRQFALSLSEDGVLHTWDTEDGLCLSSGRFRGAVTAAAGVVDGVPTAIVSTGQRTGWAVNLTNGVVTRSGMWDLYPKKLSWHTYRGTSAVAAHDSHGINTVVDAAEPQRVLLFTHVQPGVCHAIGDVGPLTAVAVYSSPPDPGGDSNLPAVMEVHDGVRTLSFRVSGEPAATAMECHQETPVLVSGFADGLVVGRDLISRHIVFSFHNPDKILHSIHTMPSEDSFHVVTASRNGTIRVWDPFDGAKMLTQVEVPDQMGPIAVSPRGVLAASGSRISYFSWSQANDEPQEEARGEEDA</sequence>
<gene>
    <name evidence="6" type="ORF">RNB18_20750</name>
</gene>
<dbReference type="SUPFAM" id="SSF101898">
    <property type="entry name" value="NHL repeat"/>
    <property type="match status" value="1"/>
</dbReference>
<dbReference type="Pfam" id="PF13191">
    <property type="entry name" value="AAA_16"/>
    <property type="match status" value="1"/>
</dbReference>
<feature type="region of interest" description="Disordered" evidence="4">
    <location>
        <begin position="424"/>
        <end position="459"/>
    </location>
</feature>
<dbReference type="InterPro" id="IPR001680">
    <property type="entry name" value="WD40_rpt"/>
</dbReference>
<dbReference type="InterPro" id="IPR015943">
    <property type="entry name" value="WD40/YVTN_repeat-like_dom_sf"/>
</dbReference>
<keyword evidence="7" id="KW-1185">Reference proteome</keyword>
<dbReference type="InterPro" id="IPR011047">
    <property type="entry name" value="Quinoprotein_ADH-like_sf"/>
</dbReference>
<dbReference type="InterPro" id="IPR027417">
    <property type="entry name" value="P-loop_NTPase"/>
</dbReference>
<organism evidence="6 7">
    <name type="scientific">Streptomyces doebereineriae</name>
    <dbReference type="NCBI Taxonomy" id="3075528"/>
    <lineage>
        <taxon>Bacteria</taxon>
        <taxon>Bacillati</taxon>
        <taxon>Actinomycetota</taxon>
        <taxon>Actinomycetes</taxon>
        <taxon>Kitasatosporales</taxon>
        <taxon>Streptomycetaceae</taxon>
        <taxon>Streptomyces</taxon>
    </lineage>
</organism>
<keyword evidence="2" id="KW-0677">Repeat</keyword>
<dbReference type="InterPro" id="IPR019775">
    <property type="entry name" value="WD40_repeat_CS"/>
</dbReference>
<feature type="repeat" description="WD" evidence="3">
    <location>
        <begin position="1407"/>
        <end position="1426"/>
    </location>
</feature>
<dbReference type="SUPFAM" id="SSF52540">
    <property type="entry name" value="P-loop containing nucleoside triphosphate hydrolases"/>
    <property type="match status" value="1"/>
</dbReference>
<dbReference type="PROSITE" id="PS00678">
    <property type="entry name" value="WD_REPEATS_1"/>
    <property type="match status" value="1"/>
</dbReference>
<evidence type="ECO:0000313" key="7">
    <source>
        <dbReference type="Proteomes" id="UP001183824"/>
    </source>
</evidence>
<evidence type="ECO:0000256" key="4">
    <source>
        <dbReference type="SAM" id="MobiDB-lite"/>
    </source>
</evidence>
<evidence type="ECO:0000256" key="2">
    <source>
        <dbReference type="ARBA" id="ARBA00022737"/>
    </source>
</evidence>
<dbReference type="PANTHER" id="PTHR22847:SF637">
    <property type="entry name" value="WD REPEAT DOMAIN 5B"/>
    <property type="match status" value="1"/>
</dbReference>
<dbReference type="RefSeq" id="WP_311715573.1">
    <property type="nucleotide sequence ID" value="NZ_JAVREZ010000006.1"/>
</dbReference>
<comment type="caution">
    <text evidence="6">The sequence shown here is derived from an EMBL/GenBank/DDBJ whole genome shotgun (WGS) entry which is preliminary data.</text>
</comment>
<dbReference type="PANTHER" id="PTHR22847">
    <property type="entry name" value="WD40 REPEAT PROTEIN"/>
    <property type="match status" value="1"/>
</dbReference>
<feature type="domain" description="Orc1-like AAA ATPase" evidence="5">
    <location>
        <begin position="305"/>
        <end position="483"/>
    </location>
</feature>
<dbReference type="SUPFAM" id="SSF50998">
    <property type="entry name" value="Quinoprotein alcohol dehydrogenase-like"/>
    <property type="match status" value="1"/>
</dbReference>
<accession>A0ABU2VBI3</accession>
<dbReference type="Gene3D" id="2.130.10.10">
    <property type="entry name" value="YVTN repeat-like/Quinoprotein amine dehydrogenase"/>
    <property type="match status" value="3"/>
</dbReference>
<dbReference type="EMBL" id="JAVREZ010000006">
    <property type="protein sequence ID" value="MDT0482604.1"/>
    <property type="molecule type" value="Genomic_DNA"/>
</dbReference>
<proteinExistence type="predicted"/>
<dbReference type="InterPro" id="IPR041664">
    <property type="entry name" value="AAA_16"/>
</dbReference>